<dbReference type="AlphaFoldDB" id="A0A0C3BJI3"/>
<organism evidence="1 2">
    <name type="scientific">Serendipita vermifera MAFF 305830</name>
    <dbReference type="NCBI Taxonomy" id="933852"/>
    <lineage>
        <taxon>Eukaryota</taxon>
        <taxon>Fungi</taxon>
        <taxon>Dikarya</taxon>
        <taxon>Basidiomycota</taxon>
        <taxon>Agaricomycotina</taxon>
        <taxon>Agaricomycetes</taxon>
        <taxon>Sebacinales</taxon>
        <taxon>Serendipitaceae</taxon>
        <taxon>Serendipita</taxon>
    </lineage>
</organism>
<keyword evidence="2" id="KW-1185">Reference proteome</keyword>
<gene>
    <name evidence="1" type="ORF">M408DRAFT_6725</name>
</gene>
<evidence type="ECO:0000313" key="2">
    <source>
        <dbReference type="Proteomes" id="UP000054097"/>
    </source>
</evidence>
<proteinExistence type="predicted"/>
<dbReference type="Gene3D" id="3.80.10.10">
    <property type="entry name" value="Ribonuclease Inhibitor"/>
    <property type="match status" value="1"/>
</dbReference>
<evidence type="ECO:0000313" key="1">
    <source>
        <dbReference type="EMBL" id="KIM31606.1"/>
    </source>
</evidence>
<name>A0A0C3BJI3_SERVB</name>
<protein>
    <submittedName>
        <fullName evidence="1">Uncharacterized protein</fullName>
    </submittedName>
</protein>
<dbReference type="EMBL" id="KN824281">
    <property type="protein sequence ID" value="KIM31606.1"/>
    <property type="molecule type" value="Genomic_DNA"/>
</dbReference>
<dbReference type="HOGENOM" id="CLU_041588_0_0_1"/>
<sequence>MHRPILCLSWAQLERATKRAGTALVSITVDVGGFEDVVGTHFELSTRCRSLCIEQRYEGSMAFANSFRNLANLEDFYMDSAILGDTPRLAEFLKHIEIYSPQLTRLNGGYAFFEAVCKRPIVLQRLRKLRVYFDMESEGPINLNLEGTFAHLINLEEFDWPSNTPFGLQHVATNLRALSIKFCSTFHHFSFPRLTSLTLMCDSSFNSDTEQLKVPSLTHLTFEGPWKWFSRLEAPNLFSLAIRFLRDNYEEVYTLQALVRPRVLEVTSRNNENVLIQLLRREWKDVEELHWTPLPKRPLLGRTLIDAFIGSNHQDPLSKCLRSLTIATVNPYFLEKAVVTQLEAQLRKIANKRSKKGFALQSFWWIWDPISVYQDGMPFIGRDKNGLAIV</sequence>
<accession>A0A0C3BJI3</accession>
<dbReference type="Proteomes" id="UP000054097">
    <property type="component" value="Unassembled WGS sequence"/>
</dbReference>
<dbReference type="SUPFAM" id="SSF52058">
    <property type="entry name" value="L domain-like"/>
    <property type="match status" value="1"/>
</dbReference>
<reference evidence="2" key="2">
    <citation type="submission" date="2015-01" db="EMBL/GenBank/DDBJ databases">
        <title>Evolutionary Origins and Diversification of the Mycorrhizal Mutualists.</title>
        <authorList>
            <consortium name="DOE Joint Genome Institute"/>
            <consortium name="Mycorrhizal Genomics Consortium"/>
            <person name="Kohler A."/>
            <person name="Kuo A."/>
            <person name="Nagy L.G."/>
            <person name="Floudas D."/>
            <person name="Copeland A."/>
            <person name="Barry K.W."/>
            <person name="Cichocki N."/>
            <person name="Veneault-Fourrey C."/>
            <person name="LaButti K."/>
            <person name="Lindquist E.A."/>
            <person name="Lipzen A."/>
            <person name="Lundell T."/>
            <person name="Morin E."/>
            <person name="Murat C."/>
            <person name="Riley R."/>
            <person name="Ohm R."/>
            <person name="Sun H."/>
            <person name="Tunlid A."/>
            <person name="Henrissat B."/>
            <person name="Grigoriev I.V."/>
            <person name="Hibbett D.S."/>
            <person name="Martin F."/>
        </authorList>
    </citation>
    <scope>NUCLEOTIDE SEQUENCE [LARGE SCALE GENOMIC DNA]</scope>
    <source>
        <strain evidence="2">MAFF 305830</strain>
    </source>
</reference>
<dbReference type="InterPro" id="IPR032675">
    <property type="entry name" value="LRR_dom_sf"/>
</dbReference>
<reference evidence="1 2" key="1">
    <citation type="submission" date="2014-04" db="EMBL/GenBank/DDBJ databases">
        <authorList>
            <consortium name="DOE Joint Genome Institute"/>
            <person name="Kuo A."/>
            <person name="Zuccaro A."/>
            <person name="Kohler A."/>
            <person name="Nagy L.G."/>
            <person name="Floudas D."/>
            <person name="Copeland A."/>
            <person name="Barry K.W."/>
            <person name="Cichocki N."/>
            <person name="Veneault-Fourrey C."/>
            <person name="LaButti K."/>
            <person name="Lindquist E.A."/>
            <person name="Lipzen A."/>
            <person name="Lundell T."/>
            <person name="Morin E."/>
            <person name="Murat C."/>
            <person name="Sun H."/>
            <person name="Tunlid A."/>
            <person name="Henrissat B."/>
            <person name="Grigoriev I.V."/>
            <person name="Hibbett D.S."/>
            <person name="Martin F."/>
            <person name="Nordberg H.P."/>
            <person name="Cantor M.N."/>
            <person name="Hua S.X."/>
        </authorList>
    </citation>
    <scope>NUCLEOTIDE SEQUENCE [LARGE SCALE GENOMIC DNA]</scope>
    <source>
        <strain evidence="1 2">MAFF 305830</strain>
    </source>
</reference>